<name>B6K2H6_SCHJY</name>
<dbReference type="GO" id="GO:0007124">
    <property type="term" value="P:pseudohyphal growth"/>
    <property type="evidence" value="ECO:0007669"/>
    <property type="project" value="EnsemblFungi"/>
</dbReference>
<dbReference type="GO" id="GO:0007189">
    <property type="term" value="P:adenylate cyclase-activating G protein-coupled receptor signaling pathway"/>
    <property type="evidence" value="ECO:0000318"/>
    <property type="project" value="GO_Central"/>
</dbReference>
<dbReference type="OrthoDB" id="5817230at2759"/>
<evidence type="ECO:0000256" key="7">
    <source>
        <dbReference type="PIRSR" id="PIRSR601019-2"/>
    </source>
</evidence>
<dbReference type="GO" id="GO:0005737">
    <property type="term" value="C:cytoplasm"/>
    <property type="evidence" value="ECO:0000318"/>
    <property type="project" value="GO_Central"/>
</dbReference>
<gene>
    <name evidence="9" type="primary">gpa2</name>
    <name evidence="8" type="ORF">SJAG_02444</name>
</gene>
<dbReference type="EMBL" id="KE651166">
    <property type="protein sequence ID" value="EEB07357.1"/>
    <property type="molecule type" value="Genomic_DNA"/>
</dbReference>
<feature type="binding site" evidence="6">
    <location>
        <begin position="274"/>
        <end position="277"/>
    </location>
    <ligand>
        <name>GTP</name>
        <dbReference type="ChEBI" id="CHEBI:37565"/>
    </ligand>
</feature>
<feature type="binding site" evidence="6">
    <location>
        <begin position="153"/>
        <end position="154"/>
    </location>
    <ligand>
        <name>GTP</name>
        <dbReference type="ChEBI" id="CHEBI:37565"/>
    </ligand>
</feature>
<dbReference type="SUPFAM" id="SSF47895">
    <property type="entry name" value="Transducin (alpha subunit), insertion domain"/>
    <property type="match status" value="1"/>
</dbReference>
<dbReference type="SMART" id="SM00275">
    <property type="entry name" value="G_alpha"/>
    <property type="match status" value="1"/>
</dbReference>
<dbReference type="Proteomes" id="UP000001744">
    <property type="component" value="Unassembled WGS sequence"/>
</dbReference>
<dbReference type="InterPro" id="IPR001019">
    <property type="entry name" value="Gprotein_alpha_su"/>
</dbReference>
<keyword evidence="10" id="KW-1185">Reference proteome</keyword>
<evidence type="ECO:0000256" key="2">
    <source>
        <dbReference type="ARBA" id="ARBA00022741"/>
    </source>
</evidence>
<dbReference type="JaponicusDB" id="SJAG_02444">
    <property type="gene designation" value="gpa2"/>
</dbReference>
<evidence type="ECO:0000256" key="4">
    <source>
        <dbReference type="ARBA" id="ARBA00023134"/>
    </source>
</evidence>
<evidence type="ECO:0000256" key="6">
    <source>
        <dbReference type="PIRSR" id="PIRSR601019-1"/>
    </source>
</evidence>
<evidence type="ECO:0000313" key="9">
    <source>
        <dbReference type="JaponicusDB" id="SJAG_02444"/>
    </source>
</evidence>
<dbReference type="SUPFAM" id="SSF52540">
    <property type="entry name" value="P-loop containing nucleoside triphosphate hydrolases"/>
    <property type="match status" value="1"/>
</dbReference>
<evidence type="ECO:0000313" key="8">
    <source>
        <dbReference type="EMBL" id="EEB07357.1"/>
    </source>
</evidence>
<dbReference type="RefSeq" id="XP_002173650.1">
    <property type="nucleotide sequence ID" value="XM_002173614.2"/>
</dbReference>
<dbReference type="InterPro" id="IPR011025">
    <property type="entry name" value="GproteinA_insert"/>
</dbReference>
<dbReference type="GO" id="GO:0030437">
    <property type="term" value="P:ascospore formation"/>
    <property type="evidence" value="ECO:0007669"/>
    <property type="project" value="EnsemblFungi"/>
</dbReference>
<dbReference type="GO" id="GO:0001403">
    <property type="term" value="P:invasive growth in response to glucose limitation"/>
    <property type="evidence" value="ECO:0007669"/>
    <property type="project" value="EnsemblFungi"/>
</dbReference>
<keyword evidence="2 6" id="KW-0547">Nucleotide-binding</keyword>
<keyword evidence="1 7" id="KW-0479">Metal-binding</keyword>
<feature type="binding site" evidence="7">
    <location>
        <position position="184"/>
    </location>
    <ligand>
        <name>Mg(2+)</name>
        <dbReference type="ChEBI" id="CHEBI:18420"/>
    </ligand>
</feature>
<dbReference type="PANTHER" id="PTHR10218:SF369">
    <property type="entry name" value="GUANINE NUCLEOTIDE-BINDING PROTEIN ALPHA-2 SUBUNIT"/>
    <property type="match status" value="1"/>
</dbReference>
<feature type="binding site" evidence="6">
    <location>
        <begin position="203"/>
        <end position="207"/>
    </location>
    <ligand>
        <name>GTP</name>
        <dbReference type="ChEBI" id="CHEBI:37565"/>
    </ligand>
</feature>
<dbReference type="GO" id="GO:0000122">
    <property type="term" value="P:negative regulation of transcription by RNA polymerase II"/>
    <property type="evidence" value="ECO:0007669"/>
    <property type="project" value="EnsemblFungi"/>
</dbReference>
<dbReference type="Gene3D" id="1.10.400.10">
    <property type="entry name" value="GI Alpha 1, domain 2-like"/>
    <property type="match status" value="1"/>
</dbReference>
<dbReference type="GO" id="GO:0010856">
    <property type="term" value="F:adenylate cyclase activator activity"/>
    <property type="evidence" value="ECO:0007669"/>
    <property type="project" value="EnsemblFungi"/>
</dbReference>
<dbReference type="AlphaFoldDB" id="B6K2H6"/>
<dbReference type="GO" id="GO:0046872">
    <property type="term" value="F:metal ion binding"/>
    <property type="evidence" value="ECO:0007669"/>
    <property type="project" value="UniProtKB-KW"/>
</dbReference>
<dbReference type="OMA" id="FMAIQAM"/>
<dbReference type="InterPro" id="IPR027417">
    <property type="entry name" value="P-loop_NTPase"/>
</dbReference>
<keyword evidence="4 6" id="KW-0342">GTP-binding</keyword>
<dbReference type="PRINTS" id="PR00318">
    <property type="entry name" value="GPROTEINA"/>
</dbReference>
<dbReference type="GO" id="GO:0010515">
    <property type="term" value="P:negative regulation of induction of conjugation with cellular fusion"/>
    <property type="evidence" value="ECO:0007669"/>
    <property type="project" value="EnsemblFungi"/>
</dbReference>
<dbReference type="Gene3D" id="3.40.50.300">
    <property type="entry name" value="P-loop containing nucleotide triphosphate hydrolases"/>
    <property type="match status" value="1"/>
</dbReference>
<proteinExistence type="predicted"/>
<dbReference type="PROSITE" id="PS51882">
    <property type="entry name" value="G_ALPHA"/>
    <property type="match status" value="1"/>
</dbReference>
<reference evidence="8 10" key="1">
    <citation type="journal article" date="2011" name="Science">
        <title>Comparative functional genomics of the fission yeasts.</title>
        <authorList>
            <person name="Rhind N."/>
            <person name="Chen Z."/>
            <person name="Yassour M."/>
            <person name="Thompson D.A."/>
            <person name="Haas B.J."/>
            <person name="Habib N."/>
            <person name="Wapinski I."/>
            <person name="Roy S."/>
            <person name="Lin M.F."/>
            <person name="Heiman D.I."/>
            <person name="Young S.K."/>
            <person name="Furuya K."/>
            <person name="Guo Y."/>
            <person name="Pidoux A."/>
            <person name="Chen H.M."/>
            <person name="Robbertse B."/>
            <person name="Goldberg J.M."/>
            <person name="Aoki K."/>
            <person name="Bayne E.H."/>
            <person name="Berlin A.M."/>
            <person name="Desjardins C.A."/>
            <person name="Dobbs E."/>
            <person name="Dukaj L."/>
            <person name="Fan L."/>
            <person name="FitzGerald M.G."/>
            <person name="French C."/>
            <person name="Gujja S."/>
            <person name="Hansen K."/>
            <person name="Keifenheim D."/>
            <person name="Levin J.Z."/>
            <person name="Mosher R.A."/>
            <person name="Mueller C.A."/>
            <person name="Pfiffner J."/>
            <person name="Priest M."/>
            <person name="Russ C."/>
            <person name="Smialowska A."/>
            <person name="Swoboda P."/>
            <person name="Sykes S.M."/>
            <person name="Vaughn M."/>
            <person name="Vengrova S."/>
            <person name="Yoder R."/>
            <person name="Zeng Q."/>
            <person name="Allshire R."/>
            <person name="Baulcombe D."/>
            <person name="Birren B.W."/>
            <person name="Brown W."/>
            <person name="Ekwall K."/>
            <person name="Kellis M."/>
            <person name="Leatherwood J."/>
            <person name="Levin H."/>
            <person name="Margalit H."/>
            <person name="Martienssen R."/>
            <person name="Nieduszynski C.A."/>
            <person name="Spatafora J.W."/>
            <person name="Friedman N."/>
            <person name="Dalgaard J.Z."/>
            <person name="Baumann P."/>
            <person name="Niki H."/>
            <person name="Regev A."/>
            <person name="Nusbaum C."/>
        </authorList>
    </citation>
    <scope>NUCLEOTIDE SEQUENCE [LARGE SCALE GENOMIC DNA]</scope>
    <source>
        <strain evidence="10">yFS275 / FY16936</strain>
    </source>
</reference>
<dbReference type="VEuPathDB" id="FungiDB:SJAG_02444"/>
<feature type="binding site" evidence="6">
    <location>
        <begin position="178"/>
        <end position="184"/>
    </location>
    <ligand>
        <name>GTP</name>
        <dbReference type="ChEBI" id="CHEBI:37565"/>
    </ligand>
</feature>
<dbReference type="eggNOG" id="KOG0082">
    <property type="taxonomic scope" value="Eukaryota"/>
</dbReference>
<protein>
    <submittedName>
        <fullName evidence="8">Heterotrimeric G protein alpha-2 subunit Gpa2</fullName>
    </submittedName>
</protein>
<feature type="binding site" evidence="6">
    <location>
        <position position="331"/>
    </location>
    <ligand>
        <name>GTP</name>
        <dbReference type="ChEBI" id="CHEBI:37565"/>
    </ligand>
</feature>
<organism evidence="8 10">
    <name type="scientific">Schizosaccharomyces japonicus (strain yFS275 / FY16936)</name>
    <name type="common">Fission yeast</name>
    <dbReference type="NCBI Taxonomy" id="402676"/>
    <lineage>
        <taxon>Eukaryota</taxon>
        <taxon>Fungi</taxon>
        <taxon>Dikarya</taxon>
        <taxon>Ascomycota</taxon>
        <taxon>Taphrinomycotina</taxon>
        <taxon>Schizosaccharomycetes</taxon>
        <taxon>Schizosaccharomycetales</taxon>
        <taxon>Schizosaccharomycetaceae</taxon>
        <taxon>Schizosaccharomyces</taxon>
    </lineage>
</organism>
<dbReference type="GO" id="GO:0001664">
    <property type="term" value="F:G protein-coupled receptor binding"/>
    <property type="evidence" value="ECO:0000318"/>
    <property type="project" value="GO_Central"/>
</dbReference>
<feature type="binding site" evidence="7">
    <location>
        <position position="52"/>
    </location>
    <ligand>
        <name>Mg(2+)</name>
        <dbReference type="ChEBI" id="CHEBI:18420"/>
    </ligand>
</feature>
<evidence type="ECO:0000256" key="3">
    <source>
        <dbReference type="ARBA" id="ARBA00022842"/>
    </source>
</evidence>
<evidence type="ECO:0000313" key="10">
    <source>
        <dbReference type="Proteomes" id="UP000001744"/>
    </source>
</evidence>
<dbReference type="PANTHER" id="PTHR10218">
    <property type="entry name" value="GTP-BINDING PROTEIN ALPHA SUBUNIT"/>
    <property type="match status" value="1"/>
</dbReference>
<dbReference type="STRING" id="402676.B6K2H6"/>
<dbReference type="CDD" id="cd00066">
    <property type="entry name" value="G-alpha"/>
    <property type="match status" value="1"/>
</dbReference>
<dbReference type="FunFam" id="3.40.50.300:FF:000181">
    <property type="entry name" value="Guanine nucleotide-binding protein subunit alpha"/>
    <property type="match status" value="1"/>
</dbReference>
<sequence>MSVINGLLQKGDAGANARKLNQQIEKQIATQARERKEVYKILLLGASDSGKSTITKQMKILNQSGFSKQELVDVRPVIHRNLYDSALLLVSLVRQQGIKLDPLNSRNCSIVTSAPAASLTVHLSPEFGKAVYDLWNITAIKSLIYKFASNFLDSAPYFFQRASEICQPDYVPSVSDVLHSRSTTQGISEMRFNLDNLKIHMFDVGGQRSERRKWIFCFENVHTIIFCVSLNDYDKKMSEGNARNQNKLMESVALFDSILNSPWFSNSSIILFLNKFDLFRQKLDHVPFNEHFPDYNGKNNVKQVIRYILWLFINPNVNRMRHNIYPHVTTAVDTSNIRVVFNAVKETILQHSLKQVGIC</sequence>
<accession>B6K2H6</accession>
<keyword evidence="3 7" id="KW-0460">Magnesium</keyword>
<dbReference type="Pfam" id="PF00503">
    <property type="entry name" value="G-alpha"/>
    <property type="match status" value="1"/>
</dbReference>
<dbReference type="GO" id="GO:0005525">
    <property type="term" value="F:GTP binding"/>
    <property type="evidence" value="ECO:0007669"/>
    <property type="project" value="UniProtKB-KW"/>
</dbReference>
<dbReference type="GO" id="GO:0005834">
    <property type="term" value="C:heterotrimeric G-protein complex"/>
    <property type="evidence" value="ECO:0000318"/>
    <property type="project" value="GO_Central"/>
</dbReference>
<dbReference type="GO" id="GO:0010619">
    <property type="term" value="P:adenylate cyclase-activating glucose-activated G protein-coupled receptor signaling pathway"/>
    <property type="evidence" value="ECO:0007669"/>
    <property type="project" value="EnsemblFungi"/>
</dbReference>
<keyword evidence="5" id="KW-0807">Transducer</keyword>
<dbReference type="HOGENOM" id="CLU_014184_3_1_1"/>
<dbReference type="GeneID" id="7049192"/>
<dbReference type="GO" id="GO:0031683">
    <property type="term" value="F:G-protein beta/gamma-subunit complex binding"/>
    <property type="evidence" value="ECO:0000318"/>
    <property type="project" value="GO_Central"/>
</dbReference>
<evidence type="ECO:0000256" key="1">
    <source>
        <dbReference type="ARBA" id="ARBA00022723"/>
    </source>
</evidence>
<evidence type="ECO:0000256" key="5">
    <source>
        <dbReference type="ARBA" id="ARBA00023224"/>
    </source>
</evidence>
<dbReference type="GO" id="GO:0003924">
    <property type="term" value="F:GTPase activity"/>
    <property type="evidence" value="ECO:0000318"/>
    <property type="project" value="GO_Central"/>
</dbReference>